<organism evidence="1">
    <name type="scientific">Psilocybe cubensis</name>
    <name type="common">Psychedelic mushroom</name>
    <name type="synonym">Stropharia cubensis</name>
    <dbReference type="NCBI Taxonomy" id="181762"/>
    <lineage>
        <taxon>Eukaryota</taxon>
        <taxon>Fungi</taxon>
        <taxon>Dikarya</taxon>
        <taxon>Basidiomycota</taxon>
        <taxon>Agaricomycotina</taxon>
        <taxon>Agaricomycetes</taxon>
        <taxon>Agaricomycetidae</taxon>
        <taxon>Agaricales</taxon>
        <taxon>Agaricineae</taxon>
        <taxon>Strophariaceae</taxon>
        <taxon>Psilocybe</taxon>
    </lineage>
</organism>
<dbReference type="OrthoDB" id="3016965at2759"/>
<protein>
    <recommendedName>
        <fullName evidence="2">F-box domain-containing protein</fullName>
    </recommendedName>
</protein>
<dbReference type="EMBL" id="JAFIQS010000001">
    <property type="protein sequence ID" value="KAG5174777.1"/>
    <property type="molecule type" value="Genomic_DNA"/>
</dbReference>
<comment type="caution">
    <text evidence="1">The sequence shown here is derived from an EMBL/GenBank/DDBJ whole genome shotgun (WGS) entry which is preliminary data.</text>
</comment>
<name>A0A8H7Y9A9_PSICU</name>
<dbReference type="SUPFAM" id="SSF52047">
    <property type="entry name" value="RNI-like"/>
    <property type="match status" value="1"/>
</dbReference>
<dbReference type="InterPro" id="IPR032675">
    <property type="entry name" value="LRR_dom_sf"/>
</dbReference>
<dbReference type="AlphaFoldDB" id="A0A8H7Y9A9"/>
<reference evidence="1" key="1">
    <citation type="submission" date="2021-02" db="EMBL/GenBank/DDBJ databases">
        <title>Psilocybe cubensis genome.</title>
        <authorList>
            <person name="Mckernan K.J."/>
            <person name="Crawford S."/>
            <person name="Trippe A."/>
            <person name="Kane L.T."/>
            <person name="Mclaughlin S."/>
        </authorList>
    </citation>
    <scope>NUCLEOTIDE SEQUENCE [LARGE SCALE GENOMIC DNA]</scope>
    <source>
        <strain evidence="1">MGC-MH-2018</strain>
    </source>
</reference>
<proteinExistence type="predicted"/>
<evidence type="ECO:0008006" key="2">
    <source>
        <dbReference type="Google" id="ProtNLM"/>
    </source>
</evidence>
<evidence type="ECO:0000313" key="1">
    <source>
        <dbReference type="EMBL" id="KAG5174777.1"/>
    </source>
</evidence>
<dbReference type="Gene3D" id="3.80.10.10">
    <property type="entry name" value="Ribonuclease Inhibitor"/>
    <property type="match status" value="1"/>
</dbReference>
<sequence>MAMLPLEIVSMVFYNCLPDVDESEPSGECQSAHRQTLFKVGAVCKAWRQTVWNIPGFWRYIPLELGPSNITDTPPIVTSWMERARHIPLSISVFVSHRDCPLSDTGLKNFIRIANLFNTSSSRLENIVLKMPTNLLRLFAAQSPKLKSISIYNNDDEQLIFNNLKEPYKPWVIVSYSERVGLANLNTKPRPSTLSINRVLLKSVHACWDNLVSVDTKDINLEDIFEILRRAPKLREFQIYESRSPPYTLTESIPHVPQNDLESLDIICESAEFLNILFSRISQLPWLTSLMIDVRIGQIDCKCIAELMKRSSCPLDEFVITGPLAADSDVLSMLKAMPYLTYLHISPNNKSDPNYTAKNIFECVSDTTRRRDAEIESEQNNMPSDALLPYLEFLSYFPNGPEDSKMIWDLKNTSNMTGVIQARCPDIDVCRCTIEVEMRPQGPFCIHYLPSG</sequence>
<gene>
    <name evidence="1" type="ORF">JR316_001445</name>
</gene>
<accession>A0A8H7Y9A9</accession>